<dbReference type="Proteomes" id="UP000280955">
    <property type="component" value="Unassembled WGS sequence"/>
</dbReference>
<comment type="caution">
    <text evidence="2">The sequence shown here is derived from an EMBL/GenBank/DDBJ whole genome shotgun (WGS) entry which is preliminary data.</text>
</comment>
<accession>A0ABX9STD5</accession>
<sequence length="84" mass="9609">MPLMFYLGSECSQQRGNLKDNGYKFNKLIIEKYDICFGVVLNKIPKCRSLEGNSVRFLRSEQSPNQNKSFTGLSYADHSTNIPK</sequence>
<reference evidence="2 3" key="1">
    <citation type="submission" date="2018-10" db="EMBL/GenBank/DDBJ databases">
        <title>Genomic Encyclopedia of Archaeal and Bacterial Type Strains, Phase II (KMG-II): from individual species to whole genera.</title>
        <authorList>
            <person name="Goeker M."/>
        </authorList>
    </citation>
    <scope>NUCLEOTIDE SEQUENCE [LARGE SCALE GENOMIC DNA]</scope>
    <source>
        <strain evidence="2 3">DSM 15149</strain>
    </source>
</reference>
<feature type="region of interest" description="Disordered" evidence="1">
    <location>
        <begin position="61"/>
        <end position="84"/>
    </location>
</feature>
<evidence type="ECO:0000313" key="3">
    <source>
        <dbReference type="Proteomes" id="UP000280955"/>
    </source>
</evidence>
<keyword evidence="3" id="KW-1185">Reference proteome</keyword>
<dbReference type="EMBL" id="RBLJ01000001">
    <property type="protein sequence ID" value="RKS66745.1"/>
    <property type="molecule type" value="Genomic_DNA"/>
</dbReference>
<evidence type="ECO:0000313" key="2">
    <source>
        <dbReference type="EMBL" id="RKS66745.1"/>
    </source>
</evidence>
<protein>
    <submittedName>
        <fullName evidence="2">Uncharacterized protein</fullName>
    </submittedName>
</protein>
<name>A0ABX9STD5_9GAMM</name>
<proteinExistence type="predicted"/>
<evidence type="ECO:0000256" key="1">
    <source>
        <dbReference type="SAM" id="MobiDB-lite"/>
    </source>
</evidence>
<organism evidence="2 3">
    <name type="scientific">Photorhabdus asymbiotica</name>
    <dbReference type="NCBI Taxonomy" id="291112"/>
    <lineage>
        <taxon>Bacteria</taxon>
        <taxon>Pseudomonadati</taxon>
        <taxon>Pseudomonadota</taxon>
        <taxon>Gammaproteobacteria</taxon>
        <taxon>Enterobacterales</taxon>
        <taxon>Morganellaceae</taxon>
        <taxon>Photorhabdus</taxon>
    </lineage>
</organism>
<gene>
    <name evidence="2" type="ORF">BDD30_1084</name>
</gene>